<dbReference type="EMBL" id="JBETVU010000012">
    <property type="protein sequence ID" value="MES5149003.1"/>
    <property type="molecule type" value="Genomic_DNA"/>
</dbReference>
<evidence type="ECO:0000313" key="2">
    <source>
        <dbReference type="Proteomes" id="UP001434419"/>
    </source>
</evidence>
<organism evidence="1 2">
    <name type="scientific">Lactobacillus crispatus</name>
    <dbReference type="NCBI Taxonomy" id="47770"/>
    <lineage>
        <taxon>Bacteria</taxon>
        <taxon>Bacillati</taxon>
        <taxon>Bacillota</taxon>
        <taxon>Bacilli</taxon>
        <taxon>Lactobacillales</taxon>
        <taxon>Lactobacillaceae</taxon>
        <taxon>Lactobacillus</taxon>
    </lineage>
</organism>
<dbReference type="RefSeq" id="WP_020993004.1">
    <property type="nucleotide sequence ID" value="NZ_CP033426.1"/>
</dbReference>
<gene>
    <name evidence="1" type="ORF">ABVC42_03550</name>
</gene>
<keyword evidence="2" id="KW-1185">Reference proteome</keyword>
<name>A0ABV2B6W3_9LACO</name>
<accession>A0ABV2B6W3</accession>
<proteinExistence type="predicted"/>
<dbReference type="Proteomes" id="UP001434419">
    <property type="component" value="Unassembled WGS sequence"/>
</dbReference>
<reference evidence="1" key="1">
    <citation type="submission" date="2024-06" db="EMBL/GenBank/DDBJ databases">
        <title>Vaginal Lactobacillus fatty acid response mechanisms reveal a metabolite-targeted strategy for bacterial vaginosis treatment.</title>
        <authorList>
            <person name="Zhu M."/>
            <person name="Blainey P.C."/>
            <person name="Bloom S.M."/>
            <person name="Kwon D.S."/>
        </authorList>
    </citation>
    <scope>NUCLEOTIDE SEQUENCE</scope>
    <source>
        <strain evidence="1">194_F1_1</strain>
    </source>
</reference>
<sequence>MIDNEQRAHDLTLLILQNHWDDLEAYGVKIHAKPHVLDAYASLYPEILKWTKKQNF</sequence>
<protein>
    <submittedName>
        <fullName evidence="1">Uncharacterized protein</fullName>
    </submittedName>
</protein>
<evidence type="ECO:0000313" key="1">
    <source>
        <dbReference type="EMBL" id="MES5149003.1"/>
    </source>
</evidence>
<comment type="caution">
    <text evidence="1">The sequence shown here is derived from an EMBL/GenBank/DDBJ whole genome shotgun (WGS) entry which is preliminary data.</text>
</comment>